<gene>
    <name evidence="5" type="ORF">C8D78_0518</name>
</gene>
<evidence type="ECO:0000313" key="6">
    <source>
        <dbReference type="Proteomes" id="UP000276055"/>
    </source>
</evidence>
<evidence type="ECO:0000256" key="2">
    <source>
        <dbReference type="RuleBase" id="RU003616"/>
    </source>
</evidence>
<dbReference type="Pfam" id="PF00011">
    <property type="entry name" value="HSP20"/>
    <property type="match status" value="1"/>
</dbReference>
<reference evidence="5 6" key="1">
    <citation type="submission" date="2018-10" db="EMBL/GenBank/DDBJ databases">
        <title>Genomic Encyclopedia of Type Strains, Phase IV (KMG-IV): sequencing the most valuable type-strain genomes for metagenomic binning, comparative biology and taxonomic classification.</title>
        <authorList>
            <person name="Goeker M."/>
        </authorList>
    </citation>
    <scope>NUCLEOTIDE SEQUENCE [LARGE SCALE GENOMIC DNA]</scope>
    <source>
        <strain evidence="5 6">DSM 25586</strain>
    </source>
</reference>
<dbReference type="PROSITE" id="PS01031">
    <property type="entry name" value="SHSP"/>
    <property type="match status" value="1"/>
</dbReference>
<name>A0A495FLS1_9MICC</name>
<proteinExistence type="inferred from homology"/>
<evidence type="ECO:0000259" key="4">
    <source>
        <dbReference type="PROSITE" id="PS01031"/>
    </source>
</evidence>
<dbReference type="SUPFAM" id="SSF49764">
    <property type="entry name" value="HSP20-like chaperones"/>
    <property type="match status" value="1"/>
</dbReference>
<dbReference type="AlphaFoldDB" id="A0A495FLS1"/>
<comment type="similarity">
    <text evidence="1 2">Belongs to the small heat shock protein (HSP20) family.</text>
</comment>
<dbReference type="RefSeq" id="WP_120950284.1">
    <property type="nucleotide sequence ID" value="NZ_RBIR01000001.1"/>
</dbReference>
<dbReference type="EMBL" id="RBIR01000001">
    <property type="protein sequence ID" value="RKR30198.1"/>
    <property type="molecule type" value="Genomic_DNA"/>
</dbReference>
<organism evidence="5 6">
    <name type="scientific">Arthrobacter oryzae</name>
    <dbReference type="NCBI Taxonomy" id="409290"/>
    <lineage>
        <taxon>Bacteria</taxon>
        <taxon>Bacillati</taxon>
        <taxon>Actinomycetota</taxon>
        <taxon>Actinomycetes</taxon>
        <taxon>Micrococcales</taxon>
        <taxon>Micrococcaceae</taxon>
        <taxon>Arthrobacter</taxon>
    </lineage>
</organism>
<dbReference type="CDD" id="cd06464">
    <property type="entry name" value="ACD_sHsps-like"/>
    <property type="match status" value="1"/>
</dbReference>
<sequence length="148" mass="16594">MENFFRRTGIDVPEPVRRFLQGEAEGGLRVEEYRDGNTLVVRTDIPGIDPDHDIDISVTDETLHITARRTEPDVKDLPGYRSEVRYGEFSRSVPMPWGANPETVVASYIDGVLEIRVQLPEHPGGPATKVHVSRGRNQSPDAPENYVT</sequence>
<dbReference type="Proteomes" id="UP000276055">
    <property type="component" value="Unassembled WGS sequence"/>
</dbReference>
<comment type="caution">
    <text evidence="5">The sequence shown here is derived from an EMBL/GenBank/DDBJ whole genome shotgun (WGS) entry which is preliminary data.</text>
</comment>
<dbReference type="InterPro" id="IPR008978">
    <property type="entry name" value="HSP20-like_chaperone"/>
</dbReference>
<evidence type="ECO:0000256" key="3">
    <source>
        <dbReference type="SAM" id="MobiDB-lite"/>
    </source>
</evidence>
<feature type="region of interest" description="Disordered" evidence="3">
    <location>
        <begin position="120"/>
        <end position="148"/>
    </location>
</feature>
<accession>A0A495FLS1</accession>
<dbReference type="OrthoDB" id="3855217at2"/>
<evidence type="ECO:0000313" key="5">
    <source>
        <dbReference type="EMBL" id="RKR30198.1"/>
    </source>
</evidence>
<dbReference type="Gene3D" id="2.60.40.790">
    <property type="match status" value="1"/>
</dbReference>
<feature type="domain" description="SHSP" evidence="4">
    <location>
        <begin position="21"/>
        <end position="135"/>
    </location>
</feature>
<dbReference type="InterPro" id="IPR002068">
    <property type="entry name" value="A-crystallin/Hsp20_dom"/>
</dbReference>
<protein>
    <submittedName>
        <fullName evidence="5">HSP20 family molecular chaperone IbpA</fullName>
    </submittedName>
</protein>
<evidence type="ECO:0000256" key="1">
    <source>
        <dbReference type="PROSITE-ProRule" id="PRU00285"/>
    </source>
</evidence>